<name>C5B6J4_METEA</name>
<sequence length="396" mass="42221">MTAEFHRISLRVPYAASVVPRGGRNAQDVVCFAQAAADLRVVAPEDLPVVVVATDPATGRPHETRYAGFDGDLWLPVRDGETALPVERVLALLAGGDPMLGAGMRNPFHDTGIRRHAAASVAAARPLEEMIVRRVETEDRDEVLARAARVAGDFLLCTDGSVWRRSVGPFLHCAPDRPVAVVAARHDLPSARGANFSLDPNGKASNPAYPGAHFGALRLAEALEHAGTEYGVHADHIEGAVEILDEGFVPDHDAVMAARAAADLETGSWIRLQSLLAPPELAAAARTALAAAAAIHGLPVEAFGQRFGGFRLPQGVPCPGPETLVAAVDAVRGFFADASTESGSVGRRGSNGQWREHFERLRGDAHRRFDVYERERLPIFEAAPDLGFGLPEGPRP</sequence>
<dbReference type="Proteomes" id="UP000009081">
    <property type="component" value="Plasmid megaplasmid"/>
</dbReference>
<accession>C5B6J4</accession>
<dbReference type="AlphaFoldDB" id="C5B6J4"/>
<keyword evidence="1" id="KW-0614">Plasmid</keyword>
<dbReference type="HOGENOM" id="CLU_735300_0_0_5"/>
<proteinExistence type="predicted"/>
<dbReference type="EMBL" id="CP001511">
    <property type="protein sequence ID" value="ACS44076.1"/>
    <property type="molecule type" value="Genomic_DNA"/>
</dbReference>
<dbReference type="KEGG" id="mea:Mex_2p1338"/>
<evidence type="ECO:0000313" key="2">
    <source>
        <dbReference type="Proteomes" id="UP000009081"/>
    </source>
</evidence>
<organism evidence="1 2">
    <name type="scientific">Methylorubrum extorquens (strain ATCC 14718 / DSM 1338 / JCM 2805 / NCIMB 9133 / AM1)</name>
    <name type="common">Methylobacterium extorquens</name>
    <dbReference type="NCBI Taxonomy" id="272630"/>
    <lineage>
        <taxon>Bacteria</taxon>
        <taxon>Pseudomonadati</taxon>
        <taxon>Pseudomonadota</taxon>
        <taxon>Alphaproteobacteria</taxon>
        <taxon>Hyphomicrobiales</taxon>
        <taxon>Methylobacteriaceae</taxon>
        <taxon>Methylorubrum</taxon>
    </lineage>
</organism>
<reference evidence="1 2" key="1">
    <citation type="journal article" date="2009" name="PLoS ONE">
        <title>Methylobacterium genome sequences: a reference blueprint to investigate microbial metabolism of C1 compounds from natural and industrial sources.</title>
        <authorList>
            <person name="Vuilleumier S."/>
            <person name="Chistoserdova L."/>
            <person name="Lee M.-C."/>
            <person name="Bringel F."/>
            <person name="Lajus A."/>
            <person name="Zhou Y."/>
            <person name="Gourion B."/>
            <person name="Barbe V."/>
            <person name="Chang J."/>
            <person name="Cruveiller S."/>
            <person name="Dossat C."/>
            <person name="Gillett W."/>
            <person name="Gruffaz C."/>
            <person name="Haugen E."/>
            <person name="Hourcade E."/>
            <person name="Levy R."/>
            <person name="Mangenot S."/>
            <person name="Muller E."/>
            <person name="Nadalig T."/>
            <person name="Pagni M."/>
            <person name="Penny C."/>
            <person name="Peyraud R."/>
            <person name="Robinson D.G."/>
            <person name="Roche D."/>
            <person name="Rouy Z."/>
            <person name="Saenampechek C."/>
            <person name="Salvignol G."/>
            <person name="Vallenet D."/>
            <person name="Wu Z."/>
            <person name="Marx C.J."/>
            <person name="Vorholt J.A."/>
            <person name="Olson M.V."/>
            <person name="Kaul R."/>
            <person name="Weissenbach J."/>
            <person name="Medigue C."/>
            <person name="Lidstrom M.E."/>
        </authorList>
    </citation>
    <scope>NUCLEOTIDE SEQUENCE [LARGE SCALE GENOMIC DNA]</scope>
    <source>
        <strain evidence="2">ATCC 14718 / DSM 1338 / JCM 2805 / NCIMB 9133 / AM1</strain>
    </source>
</reference>
<keyword evidence="2" id="KW-1185">Reference proteome</keyword>
<protein>
    <submittedName>
        <fullName evidence="1">Uncharacterized protein</fullName>
    </submittedName>
</protein>
<geneLocation type="plasmid" evidence="1 2">
    <name>megaplasmid</name>
</geneLocation>
<evidence type="ECO:0000313" key="1">
    <source>
        <dbReference type="EMBL" id="ACS44076.1"/>
    </source>
</evidence>
<dbReference type="RefSeq" id="WP_012754346.1">
    <property type="nucleotide sequence ID" value="NC_012811.1"/>
</dbReference>
<gene>
    <name evidence="1" type="ordered locus">MexAM1_META2p1338</name>
</gene>